<dbReference type="PANTHER" id="PTHR28668:SF1">
    <property type="entry name" value="TRANSMEMBRANE PROTEIN 234"/>
    <property type="match status" value="1"/>
</dbReference>
<organism evidence="6 7">
    <name type="scientific">Discostella pseudostelligera</name>
    <dbReference type="NCBI Taxonomy" id="259834"/>
    <lineage>
        <taxon>Eukaryota</taxon>
        <taxon>Sar</taxon>
        <taxon>Stramenopiles</taxon>
        <taxon>Ochrophyta</taxon>
        <taxon>Bacillariophyta</taxon>
        <taxon>Coscinodiscophyceae</taxon>
        <taxon>Thalassiosirophycidae</taxon>
        <taxon>Stephanodiscales</taxon>
        <taxon>Stephanodiscaceae</taxon>
        <taxon>Discostella</taxon>
    </lineage>
</organism>
<dbReference type="Pfam" id="PF10639">
    <property type="entry name" value="TMEM234"/>
    <property type="match status" value="1"/>
</dbReference>
<dbReference type="GO" id="GO:0016020">
    <property type="term" value="C:membrane"/>
    <property type="evidence" value="ECO:0007669"/>
    <property type="project" value="UniProtKB-SubCell"/>
</dbReference>
<gene>
    <name evidence="6" type="ORF">ACHAWU_000162</name>
</gene>
<dbReference type="EMBL" id="JALLBG020000075">
    <property type="protein sequence ID" value="KAL3767499.1"/>
    <property type="molecule type" value="Genomic_DNA"/>
</dbReference>
<reference evidence="6 7" key="1">
    <citation type="submission" date="2024-10" db="EMBL/GenBank/DDBJ databases">
        <title>Updated reference genomes for cyclostephanoid diatoms.</title>
        <authorList>
            <person name="Roberts W.R."/>
            <person name="Alverson A.J."/>
        </authorList>
    </citation>
    <scope>NUCLEOTIDE SEQUENCE [LARGE SCALE GENOMIC DNA]</scope>
    <source>
        <strain evidence="6 7">AJA232-27</strain>
    </source>
</reference>
<feature type="transmembrane region" description="Helical" evidence="5">
    <location>
        <begin position="7"/>
        <end position="24"/>
    </location>
</feature>
<evidence type="ECO:0008006" key="8">
    <source>
        <dbReference type="Google" id="ProtNLM"/>
    </source>
</evidence>
<keyword evidence="7" id="KW-1185">Reference proteome</keyword>
<evidence type="ECO:0000313" key="6">
    <source>
        <dbReference type="EMBL" id="KAL3767499.1"/>
    </source>
</evidence>
<evidence type="ECO:0000256" key="4">
    <source>
        <dbReference type="ARBA" id="ARBA00023136"/>
    </source>
</evidence>
<dbReference type="AlphaFoldDB" id="A0ABD3MUE9"/>
<feature type="transmembrane region" description="Helical" evidence="5">
    <location>
        <begin position="125"/>
        <end position="145"/>
    </location>
</feature>
<protein>
    <recommendedName>
        <fullName evidence="8">Transmembrane protein 234 homolog</fullName>
    </recommendedName>
</protein>
<sequence length="169" mass="18120">MVNGKEAFSLILVGAFWGCTNPFMRKGFVDTKSTTSTNTSDPTNTTSAKNDTTDGILQFIMQKLVHLANIKIWIPYVINQLGSILFYKTLASSNLTLSVPICNATAMVFSSITSAILGEKVDKPWRAVLGVICVLLGVAACMYSSNEDEGVVATDGVTELWGNVTNSGL</sequence>
<keyword evidence="4 5" id="KW-0472">Membrane</keyword>
<dbReference type="InterPro" id="IPR018908">
    <property type="entry name" value="TMEM234"/>
</dbReference>
<name>A0ABD3MUE9_9STRA</name>
<proteinExistence type="predicted"/>
<comment type="subcellular location">
    <subcellularLocation>
        <location evidence="1">Membrane</location>
        <topology evidence="1">Multi-pass membrane protein</topology>
    </subcellularLocation>
</comment>
<evidence type="ECO:0000256" key="1">
    <source>
        <dbReference type="ARBA" id="ARBA00004141"/>
    </source>
</evidence>
<dbReference type="PANTHER" id="PTHR28668">
    <property type="entry name" value="TRANSMEMBRANE PROTEIN 234"/>
    <property type="match status" value="1"/>
</dbReference>
<evidence type="ECO:0000256" key="2">
    <source>
        <dbReference type="ARBA" id="ARBA00022692"/>
    </source>
</evidence>
<accession>A0ABD3MUE9</accession>
<evidence type="ECO:0000313" key="7">
    <source>
        <dbReference type="Proteomes" id="UP001530293"/>
    </source>
</evidence>
<feature type="transmembrane region" description="Helical" evidence="5">
    <location>
        <begin position="97"/>
        <end position="118"/>
    </location>
</feature>
<evidence type="ECO:0000256" key="5">
    <source>
        <dbReference type="SAM" id="Phobius"/>
    </source>
</evidence>
<evidence type="ECO:0000256" key="3">
    <source>
        <dbReference type="ARBA" id="ARBA00022989"/>
    </source>
</evidence>
<comment type="caution">
    <text evidence="6">The sequence shown here is derived from an EMBL/GenBank/DDBJ whole genome shotgun (WGS) entry which is preliminary data.</text>
</comment>
<keyword evidence="2 5" id="KW-0812">Transmembrane</keyword>
<dbReference type="Proteomes" id="UP001530293">
    <property type="component" value="Unassembled WGS sequence"/>
</dbReference>
<keyword evidence="3 5" id="KW-1133">Transmembrane helix</keyword>